<protein>
    <submittedName>
        <fullName evidence="2">Uncharacterized protein</fullName>
    </submittedName>
</protein>
<keyword evidence="3" id="KW-1185">Reference proteome</keyword>
<feature type="region of interest" description="Disordered" evidence="1">
    <location>
        <begin position="47"/>
        <end position="106"/>
    </location>
</feature>
<reference evidence="2" key="1">
    <citation type="submission" date="2023-10" db="EMBL/GenBank/DDBJ databases">
        <title>Genome assembly of Pristionchus species.</title>
        <authorList>
            <person name="Yoshida K."/>
            <person name="Sommer R.J."/>
        </authorList>
    </citation>
    <scope>NUCLEOTIDE SEQUENCE</scope>
    <source>
        <strain evidence="2">RS5133</strain>
    </source>
</reference>
<proteinExistence type="predicted"/>
<evidence type="ECO:0000256" key="1">
    <source>
        <dbReference type="SAM" id="MobiDB-lite"/>
    </source>
</evidence>
<sequence length="180" mass="20446">MVVPRVHQPPTTITRILPFEEARAARLLQPIDNPTGVGAIRLNELDLQDDSQPGTSGIQQQQESVQQMQMQQPSMQQDEPPNNAVGTSNVNDSRPDERTTQTVDGPSIRGRIRNLIGLSRRLIGCSLGTNRLVDRRRATIMDEDRSEWPQFDSVSRQDLRRIVREWRCANDECEFASENK</sequence>
<evidence type="ECO:0000313" key="2">
    <source>
        <dbReference type="EMBL" id="GMT14414.1"/>
    </source>
</evidence>
<accession>A0AAV5V7F3</accession>
<dbReference type="AlphaFoldDB" id="A0AAV5V7F3"/>
<dbReference type="Proteomes" id="UP001432322">
    <property type="component" value="Unassembled WGS sequence"/>
</dbReference>
<evidence type="ECO:0000313" key="3">
    <source>
        <dbReference type="Proteomes" id="UP001432322"/>
    </source>
</evidence>
<gene>
    <name evidence="2" type="ORF">PFISCL1PPCAC_5711</name>
</gene>
<dbReference type="EMBL" id="BTSY01000002">
    <property type="protein sequence ID" value="GMT14414.1"/>
    <property type="molecule type" value="Genomic_DNA"/>
</dbReference>
<feature type="compositionally biased region" description="Low complexity" evidence="1">
    <location>
        <begin position="59"/>
        <end position="77"/>
    </location>
</feature>
<organism evidence="2 3">
    <name type="scientific">Pristionchus fissidentatus</name>
    <dbReference type="NCBI Taxonomy" id="1538716"/>
    <lineage>
        <taxon>Eukaryota</taxon>
        <taxon>Metazoa</taxon>
        <taxon>Ecdysozoa</taxon>
        <taxon>Nematoda</taxon>
        <taxon>Chromadorea</taxon>
        <taxon>Rhabditida</taxon>
        <taxon>Rhabditina</taxon>
        <taxon>Diplogasteromorpha</taxon>
        <taxon>Diplogasteroidea</taxon>
        <taxon>Neodiplogasteridae</taxon>
        <taxon>Pristionchus</taxon>
    </lineage>
</organism>
<name>A0AAV5V7F3_9BILA</name>
<comment type="caution">
    <text evidence="2">The sequence shown here is derived from an EMBL/GenBank/DDBJ whole genome shotgun (WGS) entry which is preliminary data.</text>
</comment>